<evidence type="ECO:0000256" key="10">
    <source>
        <dbReference type="HAMAP-Rule" id="MF_00244"/>
    </source>
</evidence>
<dbReference type="NCBIfam" id="TIGR00482">
    <property type="entry name" value="nicotinate (nicotinamide) nucleotide adenylyltransferase"/>
    <property type="match status" value="1"/>
</dbReference>
<feature type="domain" description="Cytidyltransferase-like" evidence="11">
    <location>
        <begin position="6"/>
        <end position="167"/>
    </location>
</feature>
<evidence type="ECO:0000256" key="7">
    <source>
        <dbReference type="ARBA" id="ARBA00022840"/>
    </source>
</evidence>
<dbReference type="CDD" id="cd02165">
    <property type="entry name" value="NMNAT"/>
    <property type="match status" value="1"/>
</dbReference>
<evidence type="ECO:0000256" key="9">
    <source>
        <dbReference type="ARBA" id="ARBA00048721"/>
    </source>
</evidence>
<dbReference type="GO" id="GO:0004515">
    <property type="term" value="F:nicotinate-nucleotide adenylyltransferase activity"/>
    <property type="evidence" value="ECO:0007669"/>
    <property type="project" value="UniProtKB-UniRule"/>
</dbReference>
<evidence type="ECO:0000259" key="11">
    <source>
        <dbReference type="Pfam" id="PF01467"/>
    </source>
</evidence>
<dbReference type="AlphaFoldDB" id="A0AAU8JEZ9"/>
<evidence type="ECO:0000256" key="3">
    <source>
        <dbReference type="ARBA" id="ARBA00022642"/>
    </source>
</evidence>
<keyword evidence="7 10" id="KW-0067">ATP-binding</keyword>
<dbReference type="InterPro" id="IPR005248">
    <property type="entry name" value="NadD/NMNAT"/>
</dbReference>
<dbReference type="NCBIfam" id="NF000842">
    <property type="entry name" value="PRK00071.2-1"/>
    <property type="match status" value="1"/>
</dbReference>
<dbReference type="EMBL" id="CP159837">
    <property type="protein sequence ID" value="XCM37792.1"/>
    <property type="molecule type" value="Genomic_DNA"/>
</dbReference>
<dbReference type="InterPro" id="IPR004821">
    <property type="entry name" value="Cyt_trans-like"/>
</dbReference>
<evidence type="ECO:0000256" key="8">
    <source>
        <dbReference type="ARBA" id="ARBA00023027"/>
    </source>
</evidence>
<comment type="catalytic activity">
    <reaction evidence="9 10">
        <text>nicotinate beta-D-ribonucleotide + ATP + H(+) = deamido-NAD(+) + diphosphate</text>
        <dbReference type="Rhea" id="RHEA:22860"/>
        <dbReference type="ChEBI" id="CHEBI:15378"/>
        <dbReference type="ChEBI" id="CHEBI:30616"/>
        <dbReference type="ChEBI" id="CHEBI:33019"/>
        <dbReference type="ChEBI" id="CHEBI:57502"/>
        <dbReference type="ChEBI" id="CHEBI:58437"/>
        <dbReference type="EC" id="2.7.7.18"/>
    </reaction>
</comment>
<keyword evidence="3 10" id="KW-0662">Pyridine nucleotide biosynthesis</keyword>
<evidence type="ECO:0000313" key="12">
    <source>
        <dbReference type="EMBL" id="XCM37792.1"/>
    </source>
</evidence>
<dbReference type="HAMAP" id="MF_00244">
    <property type="entry name" value="NaMN_adenylyltr"/>
    <property type="match status" value="1"/>
</dbReference>
<dbReference type="PANTHER" id="PTHR39321">
    <property type="entry name" value="NICOTINATE-NUCLEOTIDE ADENYLYLTRANSFERASE-RELATED"/>
    <property type="match status" value="1"/>
</dbReference>
<comment type="similarity">
    <text evidence="10">Belongs to the NadD family.</text>
</comment>
<dbReference type="GO" id="GO:0005524">
    <property type="term" value="F:ATP binding"/>
    <property type="evidence" value="ECO:0007669"/>
    <property type="project" value="UniProtKB-KW"/>
</dbReference>
<proteinExistence type="inferred from homology"/>
<evidence type="ECO:0000256" key="4">
    <source>
        <dbReference type="ARBA" id="ARBA00022679"/>
    </source>
</evidence>
<keyword evidence="6 10" id="KW-0547">Nucleotide-binding</keyword>
<evidence type="ECO:0000256" key="6">
    <source>
        <dbReference type="ARBA" id="ARBA00022741"/>
    </source>
</evidence>
<name>A0AAU8JEZ9_9CYAN</name>
<evidence type="ECO:0000256" key="1">
    <source>
        <dbReference type="ARBA" id="ARBA00002324"/>
    </source>
</evidence>
<dbReference type="PANTHER" id="PTHR39321:SF3">
    <property type="entry name" value="PHOSPHOPANTETHEINE ADENYLYLTRANSFERASE"/>
    <property type="match status" value="1"/>
</dbReference>
<dbReference type="Gene3D" id="3.40.50.620">
    <property type="entry name" value="HUPs"/>
    <property type="match status" value="1"/>
</dbReference>
<comment type="function">
    <text evidence="1 10">Catalyzes the reversible adenylation of nicotinate mononucleotide (NaMN) to nicotinic acid adenine dinucleotide (NaAD).</text>
</comment>
<accession>A0AAU8JEZ9</accession>
<dbReference type="RefSeq" id="WP_072160857.1">
    <property type="nucleotide sequence ID" value="NZ_CP159837.1"/>
</dbReference>
<gene>
    <name evidence="10" type="primary">nadD</name>
    <name evidence="12" type="ORF">ABWT76_000591</name>
</gene>
<sequence>MGKIALFGTSADPPTRGHEKILIWLADRFDRVAVWAADNPLKPGQTSLEHRLAMMRLLTAELASSRSNLGFYPEISHPRTIETVQRSRRIWPNDSFTLVVGSDLIAQLPRWYRAEELLPQVDILVVPRPGYPVDDEQVKKISQRGTFVSIAHDLQVPAVSSTEYRQRGNSNPVIPAVIEAYIQQENLYRYQKNITDIKANNGSTYRKPSAIDLSTSTHITHNPKSEL</sequence>
<evidence type="ECO:0000256" key="5">
    <source>
        <dbReference type="ARBA" id="ARBA00022695"/>
    </source>
</evidence>
<keyword evidence="5 10" id="KW-0548">Nucleotidyltransferase</keyword>
<dbReference type="InterPro" id="IPR014729">
    <property type="entry name" value="Rossmann-like_a/b/a_fold"/>
</dbReference>
<comment type="pathway">
    <text evidence="2 10">Cofactor biosynthesis; NAD(+) biosynthesis; deamido-NAD(+) from nicotinate D-ribonucleotide: step 1/1.</text>
</comment>
<dbReference type="GO" id="GO:0009435">
    <property type="term" value="P:NAD+ biosynthetic process"/>
    <property type="evidence" value="ECO:0007669"/>
    <property type="project" value="UniProtKB-UniRule"/>
</dbReference>
<reference evidence="12" key="1">
    <citation type="submission" date="2024-07" db="EMBL/GenBank/DDBJ databases">
        <authorList>
            <person name="Kim Y.J."/>
            <person name="Jeong J.Y."/>
        </authorList>
    </citation>
    <scope>NUCLEOTIDE SEQUENCE</scope>
    <source>
        <strain evidence="12">GIHE-MW2</strain>
    </source>
</reference>
<dbReference type="SUPFAM" id="SSF52374">
    <property type="entry name" value="Nucleotidylyl transferase"/>
    <property type="match status" value="1"/>
</dbReference>
<evidence type="ECO:0000256" key="2">
    <source>
        <dbReference type="ARBA" id="ARBA00005019"/>
    </source>
</evidence>
<organism evidence="12">
    <name type="scientific">Planktothricoides raciborskii GIHE-MW2</name>
    <dbReference type="NCBI Taxonomy" id="2792601"/>
    <lineage>
        <taxon>Bacteria</taxon>
        <taxon>Bacillati</taxon>
        <taxon>Cyanobacteriota</taxon>
        <taxon>Cyanophyceae</taxon>
        <taxon>Oscillatoriophycideae</taxon>
        <taxon>Oscillatoriales</taxon>
        <taxon>Oscillatoriaceae</taxon>
        <taxon>Planktothricoides</taxon>
    </lineage>
</organism>
<dbReference type="Pfam" id="PF01467">
    <property type="entry name" value="CTP_transf_like"/>
    <property type="match status" value="1"/>
</dbReference>
<protein>
    <recommendedName>
        <fullName evidence="10">Probable nicotinate-nucleotide adenylyltransferase</fullName>
        <ecNumber evidence="10">2.7.7.18</ecNumber>
    </recommendedName>
    <alternativeName>
        <fullName evidence="10">Deamido-NAD(+) diphosphorylase</fullName>
    </alternativeName>
    <alternativeName>
        <fullName evidence="10">Deamido-NAD(+) pyrophosphorylase</fullName>
    </alternativeName>
    <alternativeName>
        <fullName evidence="10">Nicotinate mononucleotide adenylyltransferase</fullName>
        <shortName evidence="10">NaMN adenylyltransferase</shortName>
    </alternativeName>
</protein>
<keyword evidence="8 10" id="KW-0520">NAD</keyword>
<keyword evidence="4 10" id="KW-0808">Transferase</keyword>
<dbReference type="EC" id="2.7.7.18" evidence="10"/>